<dbReference type="HOGENOM" id="CLU_050019_1_0_9"/>
<dbReference type="SUPFAM" id="SSF46785">
    <property type="entry name" value="Winged helix' DNA-binding domain"/>
    <property type="match status" value="1"/>
</dbReference>
<sequence length="348" mass="40007">MKMDERKQQILLAIIKDYISTAEPVGSRTISRKYDLGVSPATIRNEMSDLEEMGFIEQPHTSAGRIPSNLGYRYYVDCLMQREELTREEEETILQGYEKKVREVGEVISRTGRMMARMTNYTALVRTPQLSKSTYKHIQLVLMAPSQALLIVVMDMGAVHHQMMTVPENITQEDLEQISSVLNAKLQGRTMDSIRLTLIKEIYFELSKHRNILDIAFQLMQDQLHLEKEDKVHLEGVFNILNQPEFHNVDRVKVMLSLLEQEESLSQLLMPFEDSRDVTVRIGSENPRQEMQNCSVVTATYKVGNQVLGTVGVLGPTRMDYAKVITVVDYMTKNLSRVLEEMMKGHYK</sequence>
<dbReference type="RefSeq" id="WP_013841180.1">
    <property type="nucleotide sequence ID" value="NC_015589.1"/>
</dbReference>
<gene>
    <name evidence="6" type="primary">hrcA</name>
    <name evidence="8" type="ordered locus">Desru_1134</name>
</gene>
<dbReference type="HAMAP" id="MF_00081">
    <property type="entry name" value="HrcA"/>
    <property type="match status" value="1"/>
</dbReference>
<dbReference type="Gene3D" id="1.10.10.10">
    <property type="entry name" value="Winged helix-like DNA-binding domain superfamily/Winged helix DNA-binding domain"/>
    <property type="match status" value="1"/>
</dbReference>
<protein>
    <recommendedName>
        <fullName evidence="6">Heat-inducible transcription repressor HrcA</fullName>
    </recommendedName>
</protein>
<dbReference type="eggNOG" id="COG1420">
    <property type="taxonomic scope" value="Bacteria"/>
</dbReference>
<evidence type="ECO:0000256" key="3">
    <source>
        <dbReference type="ARBA" id="ARBA00023016"/>
    </source>
</evidence>
<evidence type="ECO:0000256" key="5">
    <source>
        <dbReference type="ARBA" id="ARBA00055319"/>
    </source>
</evidence>
<keyword evidence="3 6" id="KW-0346">Stress response</keyword>
<dbReference type="PANTHER" id="PTHR34824:SF1">
    <property type="entry name" value="HEAT-INDUCIBLE TRANSCRIPTION REPRESSOR HRCA"/>
    <property type="match status" value="1"/>
</dbReference>
<dbReference type="GO" id="GO:0045892">
    <property type="term" value="P:negative regulation of DNA-templated transcription"/>
    <property type="evidence" value="ECO:0007669"/>
    <property type="project" value="UniProtKB-UniRule"/>
</dbReference>
<dbReference type="SUPFAM" id="SSF55781">
    <property type="entry name" value="GAF domain-like"/>
    <property type="match status" value="1"/>
</dbReference>
<evidence type="ECO:0000256" key="2">
    <source>
        <dbReference type="ARBA" id="ARBA00023015"/>
    </source>
</evidence>
<dbReference type="InterPro" id="IPR002571">
    <property type="entry name" value="HrcA"/>
</dbReference>
<dbReference type="NCBIfam" id="TIGR00331">
    <property type="entry name" value="hrcA"/>
    <property type="match status" value="1"/>
</dbReference>
<evidence type="ECO:0000256" key="1">
    <source>
        <dbReference type="ARBA" id="ARBA00022491"/>
    </source>
</evidence>
<dbReference type="InterPro" id="IPR036390">
    <property type="entry name" value="WH_DNA-bd_sf"/>
</dbReference>
<dbReference type="InterPro" id="IPR029016">
    <property type="entry name" value="GAF-like_dom_sf"/>
</dbReference>
<proteinExistence type="inferred from homology"/>
<dbReference type="EMBL" id="CP002780">
    <property type="protein sequence ID" value="AEG59409.1"/>
    <property type="molecule type" value="Genomic_DNA"/>
</dbReference>
<dbReference type="Gene3D" id="3.30.390.60">
    <property type="entry name" value="Heat-inducible transcription repressor hrca homolog, domain 3"/>
    <property type="match status" value="1"/>
</dbReference>
<evidence type="ECO:0000259" key="7">
    <source>
        <dbReference type="Pfam" id="PF01628"/>
    </source>
</evidence>
<comment type="similarity">
    <text evidence="6">Belongs to the HrcA family.</text>
</comment>
<evidence type="ECO:0000313" key="8">
    <source>
        <dbReference type="EMBL" id="AEG59409.1"/>
    </source>
</evidence>
<evidence type="ECO:0000256" key="6">
    <source>
        <dbReference type="HAMAP-Rule" id="MF_00081"/>
    </source>
</evidence>
<dbReference type="FunFam" id="1.10.10.10:FF:000049">
    <property type="entry name" value="Heat-inducible transcription repressor HrcA"/>
    <property type="match status" value="1"/>
</dbReference>
<dbReference type="PIRSF" id="PIRSF005485">
    <property type="entry name" value="HrcA"/>
    <property type="match status" value="1"/>
</dbReference>
<reference evidence="8 9" key="2">
    <citation type="journal article" date="2012" name="Stand. Genomic Sci.">
        <title>Complete genome sequence of the sulfate-reducing firmicute Desulfotomaculum ruminis type strain (DL(T)).</title>
        <authorList>
            <person name="Spring S."/>
            <person name="Visser M."/>
            <person name="Lu M."/>
            <person name="Copeland A."/>
            <person name="Lapidus A."/>
            <person name="Lucas S."/>
            <person name="Cheng J.F."/>
            <person name="Han C."/>
            <person name="Tapia R."/>
            <person name="Goodwin L.A."/>
            <person name="Pitluck S."/>
            <person name="Ivanova N."/>
            <person name="Land M."/>
            <person name="Hauser L."/>
            <person name="Larimer F."/>
            <person name="Rohde M."/>
            <person name="Goker M."/>
            <person name="Detter J.C."/>
            <person name="Kyrpides N.C."/>
            <person name="Woyke T."/>
            <person name="Schaap P.J."/>
            <person name="Plugge C.M."/>
            <person name="Muyzer G."/>
            <person name="Kuever J."/>
            <person name="Pereira I.A."/>
            <person name="Parshina S.N."/>
            <person name="Bernier-Latmani R."/>
            <person name="Stams A.J."/>
            <person name="Klenk H.P."/>
        </authorList>
    </citation>
    <scope>NUCLEOTIDE SEQUENCE [LARGE SCALE GENOMIC DNA]</scope>
    <source>
        <strain evidence="9">ATCC 23193 / DSM 2154 / NCIB 8452 / DL</strain>
    </source>
</reference>
<name>F6DM67_DESRL</name>
<dbReference type="STRING" id="696281.Desru_1134"/>
<keyword evidence="4 6" id="KW-0804">Transcription</keyword>
<dbReference type="InterPro" id="IPR023120">
    <property type="entry name" value="WHTH_transcript_rep_HrcA_IDD"/>
</dbReference>
<organism evidence="8 9">
    <name type="scientific">Desulforamulus ruminis (strain ATCC 23193 / DSM 2154 / NCIMB 8452 / DL)</name>
    <name type="common">Desulfotomaculum ruminis</name>
    <dbReference type="NCBI Taxonomy" id="696281"/>
    <lineage>
        <taxon>Bacteria</taxon>
        <taxon>Bacillati</taxon>
        <taxon>Bacillota</taxon>
        <taxon>Clostridia</taxon>
        <taxon>Eubacteriales</taxon>
        <taxon>Peptococcaceae</taxon>
        <taxon>Desulforamulus</taxon>
    </lineage>
</organism>
<dbReference type="GO" id="GO:0003677">
    <property type="term" value="F:DNA binding"/>
    <property type="evidence" value="ECO:0007669"/>
    <property type="project" value="InterPro"/>
</dbReference>
<dbReference type="Proteomes" id="UP000009234">
    <property type="component" value="Chromosome"/>
</dbReference>
<dbReference type="InterPro" id="IPR036388">
    <property type="entry name" value="WH-like_DNA-bd_sf"/>
</dbReference>
<dbReference type="OrthoDB" id="9783139at2"/>
<dbReference type="AlphaFoldDB" id="F6DM67"/>
<dbReference type="Pfam" id="PF01628">
    <property type="entry name" value="HrcA"/>
    <property type="match status" value="1"/>
</dbReference>
<keyword evidence="2 6" id="KW-0805">Transcription regulation</keyword>
<dbReference type="PANTHER" id="PTHR34824">
    <property type="entry name" value="HEAT-INDUCIBLE TRANSCRIPTION REPRESSOR HRCA"/>
    <property type="match status" value="1"/>
</dbReference>
<dbReference type="InterPro" id="IPR021153">
    <property type="entry name" value="HrcA_C"/>
</dbReference>
<keyword evidence="9" id="KW-1185">Reference proteome</keyword>
<accession>F6DM67</accession>
<evidence type="ECO:0000313" key="9">
    <source>
        <dbReference type="Proteomes" id="UP000009234"/>
    </source>
</evidence>
<dbReference type="Gene3D" id="3.30.450.40">
    <property type="match status" value="1"/>
</dbReference>
<feature type="domain" description="Heat-inducible transcription repressor HrcA C-terminal" evidence="7">
    <location>
        <begin position="106"/>
        <end position="325"/>
    </location>
</feature>
<keyword evidence="1 6" id="KW-0678">Repressor</keyword>
<dbReference type="KEGG" id="dru:Desru_1134"/>
<comment type="function">
    <text evidence="5 6">Negative regulator of class I heat shock genes (grpE-dnaK-dnaJ and groELS operons). Prevents heat-shock induction of these operons.</text>
</comment>
<evidence type="ECO:0000256" key="4">
    <source>
        <dbReference type="ARBA" id="ARBA00023163"/>
    </source>
</evidence>
<reference evidence="9" key="1">
    <citation type="submission" date="2011-05" db="EMBL/GenBank/DDBJ databases">
        <title>Complete sequence of Desulfotomaculum ruminis DSM 2154.</title>
        <authorList>
            <person name="Lucas S."/>
            <person name="Copeland A."/>
            <person name="Lapidus A."/>
            <person name="Cheng J.-F."/>
            <person name="Goodwin L."/>
            <person name="Pitluck S."/>
            <person name="Lu M."/>
            <person name="Detter J.C."/>
            <person name="Han C."/>
            <person name="Tapia R."/>
            <person name="Land M."/>
            <person name="Hauser L."/>
            <person name="Kyrpides N."/>
            <person name="Ivanova N."/>
            <person name="Mikhailova N."/>
            <person name="Pagani I."/>
            <person name="Stams A.J.M."/>
            <person name="Plugge C.M."/>
            <person name="Muyzer G."/>
            <person name="Kuever J."/>
            <person name="Parshina S.N."/>
            <person name="Ivanova A.E."/>
            <person name="Nazina T.N."/>
            <person name="Brambilla E."/>
            <person name="Spring S."/>
            <person name="Klenk H.-P."/>
            <person name="Woyke T."/>
        </authorList>
    </citation>
    <scope>NUCLEOTIDE SEQUENCE [LARGE SCALE GENOMIC DNA]</scope>
    <source>
        <strain evidence="9">ATCC 23193 / DSM 2154 / NCIB 8452 / DL</strain>
    </source>
</reference>